<gene>
    <name evidence="12" type="ORF">FisN_21Lh143</name>
</gene>
<dbReference type="InterPro" id="IPR036188">
    <property type="entry name" value="FAD/NAD-bd_sf"/>
</dbReference>
<dbReference type="PANTHER" id="PTHR42917:SF2">
    <property type="entry name" value="2,4-DIENOYL-COA REDUCTASE [(2E)-ENOYL-COA-PRODUCING]"/>
    <property type="match status" value="1"/>
</dbReference>
<evidence type="ECO:0000256" key="6">
    <source>
        <dbReference type="ARBA" id="ARBA00022723"/>
    </source>
</evidence>
<reference evidence="12 13" key="1">
    <citation type="journal article" date="2015" name="Plant Cell">
        <title>Oil accumulation by the oleaginous diatom Fistulifera solaris as revealed by the genome and transcriptome.</title>
        <authorList>
            <person name="Tanaka T."/>
            <person name="Maeda Y."/>
            <person name="Veluchamy A."/>
            <person name="Tanaka M."/>
            <person name="Abida H."/>
            <person name="Marechal E."/>
            <person name="Bowler C."/>
            <person name="Muto M."/>
            <person name="Sunaga Y."/>
            <person name="Tanaka M."/>
            <person name="Yoshino T."/>
            <person name="Taniguchi T."/>
            <person name="Fukuda Y."/>
            <person name="Nemoto M."/>
            <person name="Matsumoto M."/>
            <person name="Wong P.S."/>
            <person name="Aburatani S."/>
            <person name="Fujibuchi W."/>
        </authorList>
    </citation>
    <scope>NUCLEOTIDE SEQUENCE [LARGE SCALE GENOMIC DNA]</scope>
    <source>
        <strain evidence="12 13">JPCC DA0580</strain>
    </source>
</reference>
<keyword evidence="4" id="KW-0285">Flavoprotein</keyword>
<dbReference type="SUPFAM" id="SSF51395">
    <property type="entry name" value="FMN-linked oxidoreductases"/>
    <property type="match status" value="1"/>
</dbReference>
<dbReference type="SUPFAM" id="SSF51905">
    <property type="entry name" value="FAD/NAD(P)-binding domain"/>
    <property type="match status" value="1"/>
</dbReference>
<evidence type="ECO:0000256" key="1">
    <source>
        <dbReference type="ARBA" id="ARBA00001917"/>
    </source>
</evidence>
<dbReference type="Gene3D" id="3.20.20.70">
    <property type="entry name" value="Aldolase class I"/>
    <property type="match status" value="1"/>
</dbReference>
<dbReference type="Pfam" id="PF00724">
    <property type="entry name" value="Oxidored_FMN"/>
    <property type="match status" value="1"/>
</dbReference>
<keyword evidence="8" id="KW-0408">Iron</keyword>
<evidence type="ECO:0000256" key="4">
    <source>
        <dbReference type="ARBA" id="ARBA00022630"/>
    </source>
</evidence>
<dbReference type="PRINTS" id="PR00469">
    <property type="entry name" value="PNDRDTASEII"/>
</dbReference>
<name>A0A1Z5J8Y6_FISSO</name>
<dbReference type="InterPro" id="IPR013785">
    <property type="entry name" value="Aldolase_TIM"/>
</dbReference>
<dbReference type="GO" id="GO:0051536">
    <property type="term" value="F:iron-sulfur cluster binding"/>
    <property type="evidence" value="ECO:0007669"/>
    <property type="project" value="UniProtKB-KW"/>
</dbReference>
<evidence type="ECO:0000256" key="5">
    <source>
        <dbReference type="ARBA" id="ARBA00022643"/>
    </source>
</evidence>
<dbReference type="EC" id="1.3.1.34" evidence="12"/>
<dbReference type="OrthoDB" id="276546at2759"/>
<dbReference type="AlphaFoldDB" id="A0A1Z5J8Y6"/>
<dbReference type="Gene3D" id="3.40.50.720">
    <property type="entry name" value="NAD(P)-binding Rossmann-like Domain"/>
    <property type="match status" value="1"/>
</dbReference>
<dbReference type="Proteomes" id="UP000198406">
    <property type="component" value="Unassembled WGS sequence"/>
</dbReference>
<dbReference type="Gene3D" id="3.50.50.60">
    <property type="entry name" value="FAD/NAD(P)-binding domain"/>
    <property type="match status" value="1"/>
</dbReference>
<evidence type="ECO:0000259" key="11">
    <source>
        <dbReference type="Pfam" id="PF07992"/>
    </source>
</evidence>
<accession>A0A1Z5J8Y6</accession>
<dbReference type="GO" id="GO:0008670">
    <property type="term" value="F:2,4-dienoyl-CoA reductase (NADPH) activity"/>
    <property type="evidence" value="ECO:0007669"/>
    <property type="project" value="UniProtKB-EC"/>
</dbReference>
<dbReference type="InterPro" id="IPR023753">
    <property type="entry name" value="FAD/NAD-binding_dom"/>
</dbReference>
<comment type="cofactor">
    <cofactor evidence="1">
        <name>FMN</name>
        <dbReference type="ChEBI" id="CHEBI:58210"/>
    </cofactor>
</comment>
<dbReference type="Pfam" id="PF07992">
    <property type="entry name" value="Pyr_redox_2"/>
    <property type="match status" value="1"/>
</dbReference>
<comment type="caution">
    <text evidence="12">The sequence shown here is derived from an EMBL/GenBank/DDBJ whole genome shotgun (WGS) entry which is preliminary data.</text>
</comment>
<dbReference type="PANTHER" id="PTHR42917">
    <property type="entry name" value="2,4-DIENOYL-COA REDUCTASE"/>
    <property type="match status" value="1"/>
</dbReference>
<evidence type="ECO:0000256" key="7">
    <source>
        <dbReference type="ARBA" id="ARBA00023002"/>
    </source>
</evidence>
<dbReference type="CDD" id="cd02930">
    <property type="entry name" value="DCR_FMN"/>
    <property type="match status" value="1"/>
</dbReference>
<protein>
    <submittedName>
        <fullName evidence="12">2,4-dienoyl-CoA reductase</fullName>
        <ecNumber evidence="12">1.3.1.34</ecNumber>
    </submittedName>
</protein>
<dbReference type="GO" id="GO:0010181">
    <property type="term" value="F:FMN binding"/>
    <property type="evidence" value="ECO:0007669"/>
    <property type="project" value="InterPro"/>
</dbReference>
<evidence type="ECO:0000313" key="13">
    <source>
        <dbReference type="Proteomes" id="UP000198406"/>
    </source>
</evidence>
<dbReference type="EMBL" id="BDSP01000017">
    <property type="protein sequence ID" value="GAX10445.1"/>
    <property type="molecule type" value="Genomic_DNA"/>
</dbReference>
<dbReference type="InterPro" id="IPR051793">
    <property type="entry name" value="NADH:flavin_oxidoreductase"/>
</dbReference>
<keyword evidence="9" id="KW-0411">Iron-sulfur</keyword>
<evidence type="ECO:0000256" key="2">
    <source>
        <dbReference type="ARBA" id="ARBA00001966"/>
    </source>
</evidence>
<keyword evidence="5" id="KW-0288">FMN</keyword>
<comment type="cofactor">
    <cofactor evidence="2">
        <name>[4Fe-4S] cluster</name>
        <dbReference type="ChEBI" id="CHEBI:49883"/>
    </cofactor>
</comment>
<organism evidence="12 13">
    <name type="scientific">Fistulifera solaris</name>
    <name type="common">Oleaginous diatom</name>
    <dbReference type="NCBI Taxonomy" id="1519565"/>
    <lineage>
        <taxon>Eukaryota</taxon>
        <taxon>Sar</taxon>
        <taxon>Stramenopiles</taxon>
        <taxon>Ochrophyta</taxon>
        <taxon>Bacillariophyta</taxon>
        <taxon>Bacillariophyceae</taxon>
        <taxon>Bacillariophycidae</taxon>
        <taxon>Naviculales</taxon>
        <taxon>Naviculaceae</taxon>
        <taxon>Fistulifera</taxon>
    </lineage>
</organism>
<evidence type="ECO:0000313" key="12">
    <source>
        <dbReference type="EMBL" id="GAX10445.1"/>
    </source>
</evidence>
<evidence type="ECO:0000256" key="3">
    <source>
        <dbReference type="ARBA" id="ARBA00011048"/>
    </source>
</evidence>
<keyword evidence="7 12" id="KW-0560">Oxidoreductase</keyword>
<evidence type="ECO:0000256" key="9">
    <source>
        <dbReference type="ARBA" id="ARBA00023014"/>
    </source>
</evidence>
<dbReference type="InterPro" id="IPR001155">
    <property type="entry name" value="OxRdtase_FMN_N"/>
</dbReference>
<feature type="domain" description="NADH:flavin oxidoreductase/NADH oxidase N-terminal" evidence="10">
    <location>
        <begin position="42"/>
        <end position="400"/>
    </location>
</feature>
<dbReference type="SUPFAM" id="SSF51971">
    <property type="entry name" value="Nucleotide-binding domain"/>
    <property type="match status" value="1"/>
</dbReference>
<dbReference type="GO" id="GO:0046872">
    <property type="term" value="F:metal ion binding"/>
    <property type="evidence" value="ECO:0007669"/>
    <property type="project" value="UniProtKB-KW"/>
</dbReference>
<feature type="domain" description="FAD/NAD(P)-binding" evidence="11">
    <location>
        <begin position="448"/>
        <end position="714"/>
    </location>
</feature>
<comment type="similarity">
    <text evidence="3">In the N-terminal section; belongs to the NADH:flavin oxidoreductase/NADH oxidase family.</text>
</comment>
<evidence type="ECO:0000256" key="8">
    <source>
        <dbReference type="ARBA" id="ARBA00023004"/>
    </source>
</evidence>
<keyword evidence="13" id="KW-1185">Reference proteome</keyword>
<dbReference type="InParanoid" id="A0A1Z5J8Y6"/>
<evidence type="ECO:0000259" key="10">
    <source>
        <dbReference type="Pfam" id="PF00724"/>
    </source>
</evidence>
<keyword evidence="6" id="KW-0479">Metal-binding</keyword>
<sequence>MIIPRQTRFLLSRKSQLGPARTLSSVGSATIEDEASSNYEHLFQPLDLGPHIGILPNRVLMGSMHSGLEGHSLPRWMLPVANFAFKSNYKEHDMSQMAEYFAARARGGVGLMVTGGIAPNREGWTGPFSSQLTNEYEMEHHKVVTEAVHAIQVPIIGGDSVRSRIVMQILHTGRYAYHPWAVSASNTKSPISPFPAKALDKAGIQRTIRDYVNTAVLAKRAGYDGVEIMGSEGYLLSQFLAPRTNKRTDEYGGRLENRARMPLEIIRQTRRAVGEDFIIIFRLSLLDLVEQGLSFEESVELAQRVQDVGCTIINTGIGWHEARVPTIATSVPRGAFAFPTKRLKEAGVVDIPLVSTNRINDPRTANELLEQGASDMISMARPFLADPELLLKAREGRADEINTCIGCNQACLDHVFVGKIASCLVNPVACHEEEFDFSVLPEAQRLNISVVGAGPAGCAFAISAARKGHKVTLYDRDDKIGGQFNMAKRIPGKEEFYETLRYFYAMLKKYNVNLKLGTEVSREDMERDASTDKWIISTGVDPRDPRIPGQDHPNVLSYIDVLKRQKPVGEKVAVIGAGGIGFDISEYLLHYERDKRASDVSHLDFWKEWGIDNSLTERGGLTQPRHAAPKRKITLLQRKKGKLGAGLGKTTGWIHRATLNQSGAVHMINGVSYEKIDEHGHLHVKNSKGEISVLDVDTIVICAGQVEKRELVSEKLSDRLFLIGGAYAAGELDAKRAIDMGTRLAVKIHEADVVPGKHVFSAPVGIEEKMYGLLRKIS</sequence>
<dbReference type="PRINTS" id="PR00368">
    <property type="entry name" value="FADPNR"/>
</dbReference>
<proteinExistence type="inferred from homology"/>